<dbReference type="Proteomes" id="UP000001070">
    <property type="component" value="Unassembled WGS sequence"/>
</dbReference>
<organism evidence="2">
    <name type="scientific">Drosophila grimshawi</name>
    <name type="common">Hawaiian fruit fly</name>
    <name type="synonym">Idiomyia grimshawi</name>
    <dbReference type="NCBI Taxonomy" id="7222"/>
    <lineage>
        <taxon>Eukaryota</taxon>
        <taxon>Metazoa</taxon>
        <taxon>Ecdysozoa</taxon>
        <taxon>Arthropoda</taxon>
        <taxon>Hexapoda</taxon>
        <taxon>Insecta</taxon>
        <taxon>Pterygota</taxon>
        <taxon>Neoptera</taxon>
        <taxon>Endopterygota</taxon>
        <taxon>Diptera</taxon>
        <taxon>Brachycera</taxon>
        <taxon>Muscomorpha</taxon>
        <taxon>Ephydroidea</taxon>
        <taxon>Drosophilidae</taxon>
        <taxon>Drosophila</taxon>
        <taxon>Hawaiian Drosophila</taxon>
    </lineage>
</organism>
<evidence type="ECO:0000313" key="2">
    <source>
        <dbReference type="Proteomes" id="UP000001070"/>
    </source>
</evidence>
<evidence type="ECO:0000313" key="1">
    <source>
        <dbReference type="EMBL" id="EDV97741.1"/>
    </source>
</evidence>
<accession>B4IZG6</accession>
<dbReference type="HOGENOM" id="CLU_2963191_0_0_1"/>
<name>B4IZG6_DROGR</name>
<sequence>MLPASDSVNVNASFDVDVDVDVTVAIFFWPKPERSQSLASYLQAAAHMCNHVQPYPNEV</sequence>
<protein>
    <submittedName>
        <fullName evidence="1">GH14524</fullName>
    </submittedName>
</protein>
<reference evidence="1 2" key="1">
    <citation type="journal article" date="2007" name="Nature">
        <title>Evolution of genes and genomes on the Drosophila phylogeny.</title>
        <authorList>
            <consortium name="Drosophila 12 Genomes Consortium"/>
            <person name="Clark A.G."/>
            <person name="Eisen M.B."/>
            <person name="Smith D.R."/>
            <person name="Bergman C.M."/>
            <person name="Oliver B."/>
            <person name="Markow T.A."/>
            <person name="Kaufman T.C."/>
            <person name="Kellis M."/>
            <person name="Gelbart W."/>
            <person name="Iyer V.N."/>
            <person name="Pollard D.A."/>
            <person name="Sackton T.B."/>
            <person name="Larracuente A.M."/>
            <person name="Singh N.D."/>
            <person name="Abad J.P."/>
            <person name="Abt D.N."/>
            <person name="Adryan B."/>
            <person name="Aguade M."/>
            <person name="Akashi H."/>
            <person name="Anderson W.W."/>
            <person name="Aquadro C.F."/>
            <person name="Ardell D.H."/>
            <person name="Arguello R."/>
            <person name="Artieri C.G."/>
            <person name="Barbash D.A."/>
            <person name="Barker D."/>
            <person name="Barsanti P."/>
            <person name="Batterham P."/>
            <person name="Batzoglou S."/>
            <person name="Begun D."/>
            <person name="Bhutkar A."/>
            <person name="Blanco E."/>
            <person name="Bosak S.A."/>
            <person name="Bradley R.K."/>
            <person name="Brand A.D."/>
            <person name="Brent M.R."/>
            <person name="Brooks A.N."/>
            <person name="Brown R.H."/>
            <person name="Butlin R.K."/>
            <person name="Caggese C."/>
            <person name="Calvi B.R."/>
            <person name="Bernardo de Carvalho A."/>
            <person name="Caspi A."/>
            <person name="Castrezana S."/>
            <person name="Celniker S.E."/>
            <person name="Chang J.L."/>
            <person name="Chapple C."/>
            <person name="Chatterji S."/>
            <person name="Chinwalla A."/>
            <person name="Civetta A."/>
            <person name="Clifton S.W."/>
            <person name="Comeron J.M."/>
            <person name="Costello J.C."/>
            <person name="Coyne J.A."/>
            <person name="Daub J."/>
            <person name="David R.G."/>
            <person name="Delcher A.L."/>
            <person name="Delehaunty K."/>
            <person name="Do C.B."/>
            <person name="Ebling H."/>
            <person name="Edwards K."/>
            <person name="Eickbush T."/>
            <person name="Evans J.D."/>
            <person name="Filipski A."/>
            <person name="Findeiss S."/>
            <person name="Freyhult E."/>
            <person name="Fulton L."/>
            <person name="Fulton R."/>
            <person name="Garcia A.C."/>
            <person name="Gardiner A."/>
            <person name="Garfield D.A."/>
            <person name="Garvin B.E."/>
            <person name="Gibson G."/>
            <person name="Gilbert D."/>
            <person name="Gnerre S."/>
            <person name="Godfrey J."/>
            <person name="Good R."/>
            <person name="Gotea V."/>
            <person name="Gravely B."/>
            <person name="Greenberg A.J."/>
            <person name="Griffiths-Jones S."/>
            <person name="Gross S."/>
            <person name="Guigo R."/>
            <person name="Gustafson E.A."/>
            <person name="Haerty W."/>
            <person name="Hahn M.W."/>
            <person name="Halligan D.L."/>
            <person name="Halpern A.L."/>
            <person name="Halter G.M."/>
            <person name="Han M.V."/>
            <person name="Heger A."/>
            <person name="Hillier L."/>
            <person name="Hinrichs A.S."/>
            <person name="Holmes I."/>
            <person name="Hoskins R.A."/>
            <person name="Hubisz M.J."/>
            <person name="Hultmark D."/>
            <person name="Huntley M.A."/>
            <person name="Jaffe D.B."/>
            <person name="Jagadeeshan S."/>
            <person name="Jeck W.R."/>
            <person name="Johnson J."/>
            <person name="Jones C.D."/>
            <person name="Jordan W.C."/>
            <person name="Karpen G.H."/>
            <person name="Kataoka E."/>
            <person name="Keightley P.D."/>
            <person name="Kheradpour P."/>
            <person name="Kirkness E.F."/>
            <person name="Koerich L.B."/>
            <person name="Kristiansen K."/>
            <person name="Kudrna D."/>
            <person name="Kulathinal R.J."/>
            <person name="Kumar S."/>
            <person name="Kwok R."/>
            <person name="Lander E."/>
            <person name="Langley C.H."/>
            <person name="Lapoint R."/>
            <person name="Lazzaro B.P."/>
            <person name="Lee S.J."/>
            <person name="Levesque L."/>
            <person name="Li R."/>
            <person name="Lin C.F."/>
            <person name="Lin M.F."/>
            <person name="Lindblad-Toh K."/>
            <person name="Llopart A."/>
            <person name="Long M."/>
            <person name="Low L."/>
            <person name="Lozovsky E."/>
            <person name="Lu J."/>
            <person name="Luo M."/>
            <person name="Machado C.A."/>
            <person name="Makalowski W."/>
            <person name="Marzo M."/>
            <person name="Matsuda M."/>
            <person name="Matzkin L."/>
            <person name="McAllister B."/>
            <person name="McBride C.S."/>
            <person name="McKernan B."/>
            <person name="McKernan K."/>
            <person name="Mendez-Lago M."/>
            <person name="Minx P."/>
            <person name="Mollenhauer M.U."/>
            <person name="Montooth K."/>
            <person name="Mount S.M."/>
            <person name="Mu X."/>
            <person name="Myers E."/>
            <person name="Negre B."/>
            <person name="Newfeld S."/>
            <person name="Nielsen R."/>
            <person name="Noor M.A."/>
            <person name="O'Grady P."/>
            <person name="Pachter L."/>
            <person name="Papaceit M."/>
            <person name="Parisi M.J."/>
            <person name="Parisi M."/>
            <person name="Parts L."/>
            <person name="Pedersen J.S."/>
            <person name="Pesole G."/>
            <person name="Phillippy A.M."/>
            <person name="Ponting C.P."/>
            <person name="Pop M."/>
            <person name="Porcelli D."/>
            <person name="Powell J.R."/>
            <person name="Prohaska S."/>
            <person name="Pruitt K."/>
            <person name="Puig M."/>
            <person name="Quesneville H."/>
            <person name="Ram K.R."/>
            <person name="Rand D."/>
            <person name="Rasmussen M.D."/>
            <person name="Reed L.K."/>
            <person name="Reenan R."/>
            <person name="Reily A."/>
            <person name="Remington K.A."/>
            <person name="Rieger T.T."/>
            <person name="Ritchie M.G."/>
            <person name="Robin C."/>
            <person name="Rogers Y.H."/>
            <person name="Rohde C."/>
            <person name="Rozas J."/>
            <person name="Rubenfield M.J."/>
            <person name="Ruiz A."/>
            <person name="Russo S."/>
            <person name="Salzberg S.L."/>
            <person name="Sanchez-Gracia A."/>
            <person name="Saranga D.J."/>
            <person name="Sato H."/>
            <person name="Schaeffer S.W."/>
            <person name="Schatz M.C."/>
            <person name="Schlenke T."/>
            <person name="Schwartz R."/>
            <person name="Segarra C."/>
            <person name="Singh R.S."/>
            <person name="Sirot L."/>
            <person name="Sirota M."/>
            <person name="Sisneros N.B."/>
            <person name="Smith C.D."/>
            <person name="Smith T.F."/>
            <person name="Spieth J."/>
            <person name="Stage D.E."/>
            <person name="Stark A."/>
            <person name="Stephan W."/>
            <person name="Strausberg R.L."/>
            <person name="Strempel S."/>
            <person name="Sturgill D."/>
            <person name="Sutton G."/>
            <person name="Sutton G.G."/>
            <person name="Tao W."/>
            <person name="Teichmann S."/>
            <person name="Tobari Y.N."/>
            <person name="Tomimura Y."/>
            <person name="Tsolas J.M."/>
            <person name="Valente V.L."/>
            <person name="Venter E."/>
            <person name="Venter J.C."/>
            <person name="Vicario S."/>
            <person name="Vieira F.G."/>
            <person name="Vilella A.J."/>
            <person name="Villasante A."/>
            <person name="Walenz B."/>
            <person name="Wang J."/>
            <person name="Wasserman M."/>
            <person name="Watts T."/>
            <person name="Wilson D."/>
            <person name="Wilson R.K."/>
            <person name="Wing R.A."/>
            <person name="Wolfner M.F."/>
            <person name="Wong A."/>
            <person name="Wong G.K."/>
            <person name="Wu C.I."/>
            <person name="Wu G."/>
            <person name="Yamamoto D."/>
            <person name="Yang H.P."/>
            <person name="Yang S.P."/>
            <person name="Yorke J.A."/>
            <person name="Yoshida K."/>
            <person name="Zdobnov E."/>
            <person name="Zhang P."/>
            <person name="Zhang Y."/>
            <person name="Zimin A.V."/>
            <person name="Baldwin J."/>
            <person name="Abdouelleil A."/>
            <person name="Abdulkadir J."/>
            <person name="Abebe A."/>
            <person name="Abera B."/>
            <person name="Abreu J."/>
            <person name="Acer S.C."/>
            <person name="Aftuck L."/>
            <person name="Alexander A."/>
            <person name="An P."/>
            <person name="Anderson E."/>
            <person name="Anderson S."/>
            <person name="Arachi H."/>
            <person name="Azer M."/>
            <person name="Bachantsang P."/>
            <person name="Barry A."/>
            <person name="Bayul T."/>
            <person name="Berlin A."/>
            <person name="Bessette D."/>
            <person name="Bloom T."/>
            <person name="Blye J."/>
            <person name="Boguslavskiy L."/>
            <person name="Bonnet C."/>
            <person name="Boukhgalter B."/>
            <person name="Bourzgui I."/>
            <person name="Brown A."/>
            <person name="Cahill P."/>
            <person name="Channer S."/>
            <person name="Cheshatsang Y."/>
            <person name="Chuda L."/>
            <person name="Citroen M."/>
            <person name="Collymore A."/>
            <person name="Cooke P."/>
            <person name="Costello M."/>
            <person name="D'Aco K."/>
            <person name="Daza R."/>
            <person name="De Haan G."/>
            <person name="DeGray S."/>
            <person name="DeMaso C."/>
            <person name="Dhargay N."/>
            <person name="Dooley K."/>
            <person name="Dooley E."/>
            <person name="Doricent M."/>
            <person name="Dorje P."/>
            <person name="Dorjee K."/>
            <person name="Dupes A."/>
            <person name="Elong R."/>
            <person name="Falk J."/>
            <person name="Farina A."/>
            <person name="Faro S."/>
            <person name="Ferguson D."/>
            <person name="Fisher S."/>
            <person name="Foley C.D."/>
            <person name="Franke A."/>
            <person name="Friedrich D."/>
            <person name="Gadbois L."/>
            <person name="Gearin G."/>
            <person name="Gearin C.R."/>
            <person name="Giannoukos G."/>
            <person name="Goode T."/>
            <person name="Graham J."/>
            <person name="Grandbois E."/>
            <person name="Grewal S."/>
            <person name="Gyaltsen K."/>
            <person name="Hafez N."/>
            <person name="Hagos B."/>
            <person name="Hall J."/>
            <person name="Henson C."/>
            <person name="Hollinger A."/>
            <person name="Honan T."/>
            <person name="Huard M.D."/>
            <person name="Hughes L."/>
            <person name="Hurhula B."/>
            <person name="Husby M.E."/>
            <person name="Kamat A."/>
            <person name="Kanga B."/>
            <person name="Kashin S."/>
            <person name="Khazanovich D."/>
            <person name="Kisner P."/>
            <person name="Lance K."/>
            <person name="Lara M."/>
            <person name="Lee W."/>
            <person name="Lennon N."/>
            <person name="Letendre F."/>
            <person name="LeVine R."/>
            <person name="Lipovsky A."/>
            <person name="Liu X."/>
            <person name="Liu J."/>
            <person name="Liu S."/>
            <person name="Lokyitsang T."/>
            <person name="Lokyitsang Y."/>
            <person name="Lubonja R."/>
            <person name="Lui A."/>
            <person name="MacDonald P."/>
            <person name="Magnisalis V."/>
            <person name="Maru K."/>
            <person name="Matthews C."/>
            <person name="McCusker W."/>
            <person name="McDonough S."/>
            <person name="Mehta T."/>
            <person name="Meldrim J."/>
            <person name="Meneus L."/>
            <person name="Mihai O."/>
            <person name="Mihalev A."/>
            <person name="Mihova T."/>
            <person name="Mittelman R."/>
            <person name="Mlenga V."/>
            <person name="Montmayeur A."/>
            <person name="Mulrain L."/>
            <person name="Navidi A."/>
            <person name="Naylor J."/>
            <person name="Negash T."/>
            <person name="Nguyen T."/>
            <person name="Nguyen N."/>
            <person name="Nicol R."/>
            <person name="Norbu C."/>
            <person name="Norbu N."/>
            <person name="Novod N."/>
            <person name="O'Neill B."/>
            <person name="Osman S."/>
            <person name="Markiewicz E."/>
            <person name="Oyono O.L."/>
            <person name="Patti C."/>
            <person name="Phunkhang P."/>
            <person name="Pierre F."/>
            <person name="Priest M."/>
            <person name="Raghuraman S."/>
            <person name="Rege F."/>
            <person name="Reyes R."/>
            <person name="Rise C."/>
            <person name="Rogov P."/>
            <person name="Ross K."/>
            <person name="Ryan E."/>
            <person name="Settipalli S."/>
            <person name="Shea T."/>
            <person name="Sherpa N."/>
            <person name="Shi L."/>
            <person name="Shih D."/>
            <person name="Sparrow T."/>
            <person name="Spaulding J."/>
            <person name="Stalker J."/>
            <person name="Stange-Thomann N."/>
            <person name="Stavropoulos S."/>
            <person name="Stone C."/>
            <person name="Strader C."/>
            <person name="Tesfaye S."/>
            <person name="Thomson T."/>
            <person name="Thoulutsang Y."/>
            <person name="Thoulutsang D."/>
            <person name="Topham K."/>
            <person name="Topping I."/>
            <person name="Tsamla T."/>
            <person name="Vassiliev H."/>
            <person name="Vo A."/>
            <person name="Wangchuk T."/>
            <person name="Wangdi T."/>
            <person name="Weiand M."/>
            <person name="Wilkinson J."/>
            <person name="Wilson A."/>
            <person name="Yadav S."/>
            <person name="Young G."/>
            <person name="Yu Q."/>
            <person name="Zembek L."/>
            <person name="Zhong D."/>
            <person name="Zimmer A."/>
            <person name="Zwirko Z."/>
            <person name="Jaffe D.B."/>
            <person name="Alvarez P."/>
            <person name="Brockman W."/>
            <person name="Butler J."/>
            <person name="Chin C."/>
            <person name="Gnerre S."/>
            <person name="Grabherr M."/>
            <person name="Kleber M."/>
            <person name="Mauceli E."/>
            <person name="MacCallum I."/>
        </authorList>
    </citation>
    <scope>NUCLEOTIDE SEQUENCE [LARGE SCALE GENOMIC DNA]</scope>
    <source>
        <strain evidence="2">Tucson 15287-2541.00</strain>
    </source>
</reference>
<keyword evidence="2" id="KW-1185">Reference proteome</keyword>
<proteinExistence type="predicted"/>
<dbReference type="AlphaFoldDB" id="B4IZG6"/>
<dbReference type="InParanoid" id="B4IZG6"/>
<gene>
    <name evidence="1" type="primary">Dgri\GH14524</name>
    <name evidence="1" type="ORF">Dgri_GH14524</name>
</gene>
<dbReference type="EMBL" id="CH916366">
    <property type="protein sequence ID" value="EDV97741.1"/>
    <property type="molecule type" value="Genomic_DNA"/>
</dbReference>